<evidence type="ECO:0000256" key="4">
    <source>
        <dbReference type="ARBA" id="ARBA00022490"/>
    </source>
</evidence>
<keyword evidence="6 11" id="KW-0175">Coiled coil</keyword>
<comment type="subcellular location">
    <subcellularLocation>
        <location evidence="1">Cytoplasm</location>
        <location evidence="1">Cytoskeleton</location>
        <location evidence="1">Microtubule organizing center</location>
        <location evidence="1">Centrosome</location>
        <location evidence="1">Centriole</location>
    </subcellularLocation>
</comment>
<evidence type="ECO:0000256" key="3">
    <source>
        <dbReference type="ARBA" id="ARBA00014910"/>
    </source>
</evidence>
<sequence>MSNTSKDHSVADDVRNNSPDLHSESSNNLLSARLQEDYSELLRYAVGIPAPDRRTLECSSQAFQPVSQSGGSSARQTPVDLQHEWDSPLKTQGNDGAENVNTNSLYNTQPPKFRSLATTRTLDANVNRDDDDESPPMQTSRISLNAASATFIEPALSCLSGKLDSWLGKLKCDILAEFRHLTVQTLEGQKCAHKKEIKAIICEKQCLEKEMNRLGEMVNTFEQSMSRKDTVIENVTQALGKQRDKVTMAQAFYHAKAEHAETRREKFTESLAAQHNTRRLTEKVMRAWFGLIQKKWKCRLEHACDKKAQDICKQLSMDYEDKIKTLNDEIENLSRKLKCMQCEKEQYALQVKKAFMRGVCALNMETMSAFTQEEAQSSPPTESSDAELEENSNACNINNNLASNYFQKDDLQMKHVPADTTNSAVSNMDGGNYSSLTIVGTGHPQQGKFKPSKGKARPSTAPSVSQSYQAKQWGVSQPLAPPMASVVVERHDPITKTVGKATASRYPKHSTSKSLGSLTKSKHAAHSSVSRSIPLSQVFHTFQPLAGQSEAMTTTSSIKVVE</sequence>
<dbReference type="InterPro" id="IPR033351">
    <property type="entry name" value="POC5"/>
</dbReference>
<feature type="region of interest" description="Disordered" evidence="12">
    <location>
        <begin position="500"/>
        <end position="525"/>
    </location>
</feature>
<evidence type="ECO:0000256" key="10">
    <source>
        <dbReference type="ARBA" id="ARBA00049959"/>
    </source>
</evidence>
<feature type="compositionally biased region" description="Polar residues" evidence="12">
    <location>
        <begin position="89"/>
        <end position="112"/>
    </location>
</feature>
<evidence type="ECO:0000256" key="11">
    <source>
        <dbReference type="SAM" id="Coils"/>
    </source>
</evidence>
<feature type="coiled-coil region" evidence="11">
    <location>
        <begin position="316"/>
        <end position="350"/>
    </location>
</feature>
<evidence type="ECO:0000313" key="13">
    <source>
        <dbReference type="EMBL" id="CEK75014.1"/>
    </source>
</evidence>
<feature type="region of interest" description="Disordered" evidence="12">
    <location>
        <begin position="371"/>
        <end position="390"/>
    </location>
</feature>
<evidence type="ECO:0000256" key="6">
    <source>
        <dbReference type="ARBA" id="ARBA00023054"/>
    </source>
</evidence>
<feature type="region of interest" description="Disordered" evidence="12">
    <location>
        <begin position="85"/>
        <end position="112"/>
    </location>
</feature>
<comment type="similarity">
    <text evidence="2">Belongs to the POC5 family.</text>
</comment>
<feature type="compositionally biased region" description="Basic and acidic residues" evidence="12">
    <location>
        <begin position="1"/>
        <end position="15"/>
    </location>
</feature>
<dbReference type="PANTHER" id="PTHR28618">
    <property type="entry name" value="CENTROSOMAL PROTEIN POC5"/>
    <property type="match status" value="1"/>
</dbReference>
<proteinExistence type="inferred from homology"/>
<evidence type="ECO:0000256" key="9">
    <source>
        <dbReference type="ARBA" id="ARBA00031694"/>
    </source>
</evidence>
<feature type="region of interest" description="Disordered" evidence="12">
    <location>
        <begin position="1"/>
        <end position="26"/>
    </location>
</feature>
<dbReference type="AlphaFoldDB" id="A0A0B7A281"/>
<protein>
    <recommendedName>
        <fullName evidence="3">Centrosomal protein POC5</fullName>
    </recommendedName>
    <alternativeName>
        <fullName evidence="9">Protein of centriole 5</fullName>
    </alternativeName>
</protein>
<evidence type="ECO:0000256" key="2">
    <source>
        <dbReference type="ARBA" id="ARBA00010411"/>
    </source>
</evidence>
<evidence type="ECO:0000256" key="8">
    <source>
        <dbReference type="ARBA" id="ARBA00023306"/>
    </source>
</evidence>
<accession>A0A0B7A281</accession>
<keyword evidence="8" id="KW-0131">Cell cycle</keyword>
<feature type="region of interest" description="Disordered" evidence="12">
    <location>
        <begin position="440"/>
        <end position="464"/>
    </location>
</feature>
<keyword evidence="7" id="KW-0206">Cytoskeleton</keyword>
<comment type="function">
    <text evidence="10">Essential for the assembly of the distal half of centrioles, required for centriole elongation. Acts as a negative regulator of centriole elongation.</text>
</comment>
<feature type="compositionally biased region" description="Polar residues" evidence="12">
    <location>
        <begin position="371"/>
        <end position="383"/>
    </location>
</feature>
<evidence type="ECO:0000256" key="5">
    <source>
        <dbReference type="ARBA" id="ARBA00022737"/>
    </source>
</evidence>
<evidence type="ECO:0000256" key="7">
    <source>
        <dbReference type="ARBA" id="ARBA00023212"/>
    </source>
</evidence>
<dbReference type="PANTHER" id="PTHR28618:SF1">
    <property type="entry name" value="CENTROSOMAL PROTEIN POC5"/>
    <property type="match status" value="1"/>
</dbReference>
<organism evidence="13">
    <name type="scientific">Arion vulgaris</name>
    <dbReference type="NCBI Taxonomy" id="1028688"/>
    <lineage>
        <taxon>Eukaryota</taxon>
        <taxon>Metazoa</taxon>
        <taxon>Spiralia</taxon>
        <taxon>Lophotrochozoa</taxon>
        <taxon>Mollusca</taxon>
        <taxon>Gastropoda</taxon>
        <taxon>Heterobranchia</taxon>
        <taxon>Euthyneura</taxon>
        <taxon>Panpulmonata</taxon>
        <taxon>Eupulmonata</taxon>
        <taxon>Stylommatophora</taxon>
        <taxon>Helicina</taxon>
        <taxon>Arionoidea</taxon>
        <taxon>Arionidae</taxon>
        <taxon>Arion</taxon>
    </lineage>
</organism>
<name>A0A0B7A281_9EUPU</name>
<evidence type="ECO:0000256" key="12">
    <source>
        <dbReference type="SAM" id="MobiDB-lite"/>
    </source>
</evidence>
<gene>
    <name evidence="13" type="primary">ORF93588</name>
</gene>
<dbReference type="GO" id="GO:0005814">
    <property type="term" value="C:centriole"/>
    <property type="evidence" value="ECO:0007669"/>
    <property type="project" value="UniProtKB-SubCell"/>
</dbReference>
<dbReference type="EMBL" id="HACG01028149">
    <property type="protein sequence ID" value="CEK75014.1"/>
    <property type="molecule type" value="Transcribed_RNA"/>
</dbReference>
<keyword evidence="4" id="KW-0963">Cytoplasm</keyword>
<evidence type="ECO:0000256" key="1">
    <source>
        <dbReference type="ARBA" id="ARBA00004114"/>
    </source>
</evidence>
<feature type="compositionally biased region" description="Polar residues" evidence="12">
    <location>
        <begin position="16"/>
        <end position="26"/>
    </location>
</feature>
<keyword evidence="5" id="KW-0677">Repeat</keyword>
<reference evidence="13" key="1">
    <citation type="submission" date="2014-12" db="EMBL/GenBank/DDBJ databases">
        <title>Insight into the proteome of Arion vulgaris.</title>
        <authorList>
            <person name="Aradska J."/>
            <person name="Bulat T."/>
            <person name="Smidak R."/>
            <person name="Sarate P."/>
            <person name="Gangsoo J."/>
            <person name="Sialana F."/>
            <person name="Bilban M."/>
            <person name="Lubec G."/>
        </authorList>
    </citation>
    <scope>NUCLEOTIDE SEQUENCE</scope>
    <source>
        <tissue evidence="13">Skin</tissue>
    </source>
</reference>